<evidence type="ECO:0000256" key="2">
    <source>
        <dbReference type="ARBA" id="ARBA00023242"/>
    </source>
</evidence>
<evidence type="ECO:0000256" key="1">
    <source>
        <dbReference type="ARBA" id="ARBA00004123"/>
    </source>
</evidence>
<comment type="subcellular location">
    <subcellularLocation>
        <location evidence="1">Nucleus</location>
    </subcellularLocation>
</comment>
<sequence length="496" mass="56648">DVKFYLNYFRHNISHHHYSLKRDGDNFLKTDFLEMAIKHEPLRYAVVGYAAYFHTLSQPEGRMSTFLRYYNESVSKLRESIEKSKKQSLATFLTILQLASIEELLGDWVNLASHQKAAYEILTRLYTPQTITKTALLRKVLLWYVRFDLFVGFQSGGEAVLGREWYVAVHDWYSKQAKDKPDAITYRYEERFAWSRLVAKDSADLFAKSAKGLLTPEQFMAQLPVVTEQVNALDKNIDPVLLDPKGYVKDFTGKPEPDDIVNPYEPNVIWGGSQWTTNYLLLDMFGIIFMFNVQISMAMKKPWDSPELVEKARRAAQIFEAVCLYTKGPPGAIIEAQASLAIATLFLPKDEKTVQWCRNTFAKIESAGYIYSSTLRNRMLASYGLGPSDWWLPNDEGCPRIIRSIKNFIVERTTAPKDQTSEDLREMRGIFSTLTISDSPPSDNSGHTPIDGVLAGAPTFLDETLIYTGQSPDYEWNYEQSKYPSEAYGSNQFTGQ</sequence>
<dbReference type="InterPro" id="IPR021858">
    <property type="entry name" value="Fun_TF"/>
</dbReference>
<dbReference type="PANTHER" id="PTHR37534:SF10">
    <property type="entry name" value="ZN(II)2CYS6 TRANSCRIPTION FACTOR (EUROFUNG)"/>
    <property type="match status" value="1"/>
</dbReference>
<dbReference type="GO" id="GO:0003700">
    <property type="term" value="F:DNA-binding transcription factor activity"/>
    <property type="evidence" value="ECO:0007669"/>
    <property type="project" value="TreeGrafter"/>
</dbReference>
<protein>
    <submittedName>
        <fullName evidence="3">Uncharacterized protein</fullName>
    </submittedName>
</protein>
<dbReference type="Proteomes" id="UP000799770">
    <property type="component" value="Unassembled WGS sequence"/>
</dbReference>
<dbReference type="GO" id="GO:0045944">
    <property type="term" value="P:positive regulation of transcription by RNA polymerase II"/>
    <property type="evidence" value="ECO:0007669"/>
    <property type="project" value="TreeGrafter"/>
</dbReference>
<dbReference type="AlphaFoldDB" id="A0A6A5Z2X3"/>
<dbReference type="GO" id="GO:0005634">
    <property type="term" value="C:nucleus"/>
    <property type="evidence" value="ECO:0007669"/>
    <property type="project" value="UniProtKB-SubCell"/>
</dbReference>
<dbReference type="PANTHER" id="PTHR37534">
    <property type="entry name" value="TRANSCRIPTIONAL ACTIVATOR PROTEIN UGA3"/>
    <property type="match status" value="1"/>
</dbReference>
<dbReference type="Pfam" id="PF11951">
    <property type="entry name" value="Fungal_trans_2"/>
    <property type="match status" value="1"/>
</dbReference>
<reference evidence="3" key="1">
    <citation type="journal article" date="2020" name="Stud. Mycol.">
        <title>101 Dothideomycetes genomes: a test case for predicting lifestyles and emergence of pathogens.</title>
        <authorList>
            <person name="Haridas S."/>
            <person name="Albert R."/>
            <person name="Binder M."/>
            <person name="Bloem J."/>
            <person name="Labutti K."/>
            <person name="Salamov A."/>
            <person name="Andreopoulos B."/>
            <person name="Baker S."/>
            <person name="Barry K."/>
            <person name="Bills G."/>
            <person name="Bluhm B."/>
            <person name="Cannon C."/>
            <person name="Castanera R."/>
            <person name="Culley D."/>
            <person name="Daum C."/>
            <person name="Ezra D."/>
            <person name="Gonzalez J."/>
            <person name="Henrissat B."/>
            <person name="Kuo A."/>
            <person name="Liang C."/>
            <person name="Lipzen A."/>
            <person name="Lutzoni F."/>
            <person name="Magnuson J."/>
            <person name="Mondo S."/>
            <person name="Nolan M."/>
            <person name="Ohm R."/>
            <person name="Pangilinan J."/>
            <person name="Park H.-J."/>
            <person name="Ramirez L."/>
            <person name="Alfaro M."/>
            <person name="Sun H."/>
            <person name="Tritt A."/>
            <person name="Yoshinaga Y."/>
            <person name="Zwiers L.-H."/>
            <person name="Turgeon B."/>
            <person name="Goodwin S."/>
            <person name="Spatafora J."/>
            <person name="Crous P."/>
            <person name="Grigoriev I."/>
        </authorList>
    </citation>
    <scope>NUCLEOTIDE SEQUENCE</scope>
    <source>
        <strain evidence="3">CBS 627.86</strain>
    </source>
</reference>
<name>A0A6A5Z2X3_9PLEO</name>
<evidence type="ECO:0000313" key="3">
    <source>
        <dbReference type="EMBL" id="KAF2113404.1"/>
    </source>
</evidence>
<dbReference type="GO" id="GO:0000976">
    <property type="term" value="F:transcription cis-regulatory region binding"/>
    <property type="evidence" value="ECO:0007669"/>
    <property type="project" value="TreeGrafter"/>
</dbReference>
<proteinExistence type="predicted"/>
<keyword evidence="4" id="KW-1185">Reference proteome</keyword>
<organism evidence="3 4">
    <name type="scientific">Lophiotrema nucula</name>
    <dbReference type="NCBI Taxonomy" id="690887"/>
    <lineage>
        <taxon>Eukaryota</taxon>
        <taxon>Fungi</taxon>
        <taxon>Dikarya</taxon>
        <taxon>Ascomycota</taxon>
        <taxon>Pezizomycotina</taxon>
        <taxon>Dothideomycetes</taxon>
        <taxon>Pleosporomycetidae</taxon>
        <taxon>Pleosporales</taxon>
        <taxon>Lophiotremataceae</taxon>
        <taxon>Lophiotrema</taxon>
    </lineage>
</organism>
<dbReference type="OrthoDB" id="5278208at2759"/>
<feature type="non-terminal residue" evidence="3">
    <location>
        <position position="1"/>
    </location>
</feature>
<dbReference type="EMBL" id="ML977328">
    <property type="protein sequence ID" value="KAF2113404.1"/>
    <property type="molecule type" value="Genomic_DNA"/>
</dbReference>
<evidence type="ECO:0000313" key="4">
    <source>
        <dbReference type="Proteomes" id="UP000799770"/>
    </source>
</evidence>
<gene>
    <name evidence="3" type="ORF">BDV96DRAFT_496675</name>
</gene>
<keyword evidence="2" id="KW-0539">Nucleus</keyword>
<accession>A0A6A5Z2X3</accession>